<accession>A0A067MW94</accession>
<feature type="region of interest" description="Disordered" evidence="1">
    <location>
        <begin position="1"/>
        <end position="65"/>
    </location>
</feature>
<organism evidence="2 3">
    <name type="scientific">Botryobasidium botryosum (strain FD-172 SS1)</name>
    <dbReference type="NCBI Taxonomy" id="930990"/>
    <lineage>
        <taxon>Eukaryota</taxon>
        <taxon>Fungi</taxon>
        <taxon>Dikarya</taxon>
        <taxon>Basidiomycota</taxon>
        <taxon>Agaricomycotina</taxon>
        <taxon>Agaricomycetes</taxon>
        <taxon>Cantharellales</taxon>
        <taxon>Botryobasidiaceae</taxon>
        <taxon>Botryobasidium</taxon>
    </lineage>
</organism>
<gene>
    <name evidence="2" type="ORF">BOTBODRAFT_28456</name>
</gene>
<keyword evidence="3" id="KW-1185">Reference proteome</keyword>
<evidence type="ECO:0000313" key="3">
    <source>
        <dbReference type="Proteomes" id="UP000027195"/>
    </source>
</evidence>
<dbReference type="EMBL" id="KL198020">
    <property type="protein sequence ID" value="KDQ18975.1"/>
    <property type="molecule type" value="Genomic_DNA"/>
</dbReference>
<sequence length="100" mass="10820">MSINGVPYDRLKRTRSQPPLPDPLPTLSSLQDGAHGGPPKRLRPERTKTVPSLPPIPGTPFTDRDIGGLSNLPALLDAPVILDPFSRADQHMHTDSSPPM</sequence>
<dbReference type="HOGENOM" id="CLU_2312701_0_0_1"/>
<reference evidence="3" key="1">
    <citation type="journal article" date="2014" name="Proc. Natl. Acad. Sci. U.S.A.">
        <title>Extensive sampling of basidiomycete genomes demonstrates inadequacy of the white-rot/brown-rot paradigm for wood decay fungi.</title>
        <authorList>
            <person name="Riley R."/>
            <person name="Salamov A.A."/>
            <person name="Brown D.W."/>
            <person name="Nagy L.G."/>
            <person name="Floudas D."/>
            <person name="Held B.W."/>
            <person name="Levasseur A."/>
            <person name="Lombard V."/>
            <person name="Morin E."/>
            <person name="Otillar R."/>
            <person name="Lindquist E.A."/>
            <person name="Sun H."/>
            <person name="LaButti K.M."/>
            <person name="Schmutz J."/>
            <person name="Jabbour D."/>
            <person name="Luo H."/>
            <person name="Baker S.E."/>
            <person name="Pisabarro A.G."/>
            <person name="Walton J.D."/>
            <person name="Blanchette R.A."/>
            <person name="Henrissat B."/>
            <person name="Martin F."/>
            <person name="Cullen D."/>
            <person name="Hibbett D.S."/>
            <person name="Grigoriev I.V."/>
        </authorList>
    </citation>
    <scope>NUCLEOTIDE SEQUENCE [LARGE SCALE GENOMIC DNA]</scope>
    <source>
        <strain evidence="3">FD-172 SS1</strain>
    </source>
</reference>
<feature type="non-terminal residue" evidence="2">
    <location>
        <position position="100"/>
    </location>
</feature>
<evidence type="ECO:0000256" key="1">
    <source>
        <dbReference type="SAM" id="MobiDB-lite"/>
    </source>
</evidence>
<proteinExistence type="predicted"/>
<dbReference type="AlphaFoldDB" id="A0A067MW94"/>
<evidence type="ECO:0000313" key="2">
    <source>
        <dbReference type="EMBL" id="KDQ18975.1"/>
    </source>
</evidence>
<dbReference type="Proteomes" id="UP000027195">
    <property type="component" value="Unassembled WGS sequence"/>
</dbReference>
<protein>
    <submittedName>
        <fullName evidence="2">Uncharacterized protein</fullName>
    </submittedName>
</protein>
<dbReference type="InParanoid" id="A0A067MW94"/>
<name>A0A067MW94_BOTB1</name>